<dbReference type="EMBL" id="JAINDJ010000005">
    <property type="protein sequence ID" value="KAG9447753.1"/>
    <property type="molecule type" value="Genomic_DNA"/>
</dbReference>
<dbReference type="AlphaFoldDB" id="A0AAV7EKK8"/>
<dbReference type="Proteomes" id="UP000825729">
    <property type="component" value="Unassembled WGS sequence"/>
</dbReference>
<organism evidence="1 2">
    <name type="scientific">Aristolochia fimbriata</name>
    <name type="common">White veined hardy Dutchman's pipe vine</name>
    <dbReference type="NCBI Taxonomy" id="158543"/>
    <lineage>
        <taxon>Eukaryota</taxon>
        <taxon>Viridiplantae</taxon>
        <taxon>Streptophyta</taxon>
        <taxon>Embryophyta</taxon>
        <taxon>Tracheophyta</taxon>
        <taxon>Spermatophyta</taxon>
        <taxon>Magnoliopsida</taxon>
        <taxon>Magnoliidae</taxon>
        <taxon>Piperales</taxon>
        <taxon>Aristolochiaceae</taxon>
        <taxon>Aristolochia</taxon>
    </lineage>
</organism>
<evidence type="ECO:0008006" key="3">
    <source>
        <dbReference type="Google" id="ProtNLM"/>
    </source>
</evidence>
<sequence length="133" mass="15111">MFGGGAITWKSKKQDCVVQSTMEAEYVSMNLATREAVYLRKFLRSLLVVDCVERPIPLFCDNESVIAITRDLKCHSKAKHIEGKYHYIRDILRKGEVVILKISSKDNLANPLNKCLPVTNFNVYVGNMVLFSL</sequence>
<keyword evidence="2" id="KW-1185">Reference proteome</keyword>
<reference evidence="1 2" key="1">
    <citation type="submission" date="2021-07" db="EMBL/GenBank/DDBJ databases">
        <title>The Aristolochia fimbriata genome: insights into angiosperm evolution, floral development and chemical biosynthesis.</title>
        <authorList>
            <person name="Jiao Y."/>
        </authorList>
    </citation>
    <scope>NUCLEOTIDE SEQUENCE [LARGE SCALE GENOMIC DNA]</scope>
    <source>
        <strain evidence="1">IBCAS-2021</strain>
        <tissue evidence="1">Leaf</tissue>
    </source>
</reference>
<protein>
    <recommendedName>
        <fullName evidence="3">Retrovirus-related Pol polyprotein from transposon TNT 1-94</fullName>
    </recommendedName>
</protein>
<dbReference type="PANTHER" id="PTHR11439:SF467">
    <property type="entry name" value="INTEGRASE CATALYTIC DOMAIN-CONTAINING PROTEIN"/>
    <property type="match status" value="1"/>
</dbReference>
<gene>
    <name evidence="1" type="ORF">H6P81_013881</name>
</gene>
<evidence type="ECO:0000313" key="2">
    <source>
        <dbReference type="Proteomes" id="UP000825729"/>
    </source>
</evidence>
<name>A0AAV7EKK8_ARIFI</name>
<accession>A0AAV7EKK8</accession>
<dbReference type="CDD" id="cd09272">
    <property type="entry name" value="RNase_HI_RT_Ty1"/>
    <property type="match status" value="1"/>
</dbReference>
<dbReference type="PANTHER" id="PTHR11439">
    <property type="entry name" value="GAG-POL-RELATED RETROTRANSPOSON"/>
    <property type="match status" value="1"/>
</dbReference>
<proteinExistence type="predicted"/>
<comment type="caution">
    <text evidence="1">The sequence shown here is derived from an EMBL/GenBank/DDBJ whole genome shotgun (WGS) entry which is preliminary data.</text>
</comment>
<evidence type="ECO:0000313" key="1">
    <source>
        <dbReference type="EMBL" id="KAG9447753.1"/>
    </source>
</evidence>